<dbReference type="PROSITE" id="PS50013">
    <property type="entry name" value="CHROMO_2"/>
    <property type="match status" value="1"/>
</dbReference>
<evidence type="ECO:0000256" key="3">
    <source>
        <dbReference type="SAM" id="MobiDB-lite"/>
    </source>
</evidence>
<keyword evidence="6" id="KW-1185">Reference proteome</keyword>
<evidence type="ECO:0000259" key="4">
    <source>
        <dbReference type="PROSITE" id="PS50013"/>
    </source>
</evidence>
<dbReference type="SMART" id="SM00298">
    <property type="entry name" value="CHROMO"/>
    <property type="match status" value="1"/>
</dbReference>
<comment type="subcellular location">
    <subcellularLocation>
        <location evidence="1">Nucleus</location>
    </subcellularLocation>
</comment>
<comment type="caution">
    <text evidence="5">The sequence shown here is derived from an EMBL/GenBank/DDBJ whole genome shotgun (WGS) entry which is preliminary data.</text>
</comment>
<feature type="region of interest" description="Disordered" evidence="3">
    <location>
        <begin position="1"/>
        <end position="23"/>
    </location>
</feature>
<dbReference type="InterPro" id="IPR023779">
    <property type="entry name" value="Chromodomain_CS"/>
</dbReference>
<evidence type="ECO:0000256" key="2">
    <source>
        <dbReference type="ARBA" id="ARBA00023242"/>
    </source>
</evidence>
<evidence type="ECO:0000313" key="6">
    <source>
        <dbReference type="Proteomes" id="UP000835052"/>
    </source>
</evidence>
<dbReference type="InterPro" id="IPR023780">
    <property type="entry name" value="Chromo_domain"/>
</dbReference>
<dbReference type="AlphaFoldDB" id="A0A8S1GS68"/>
<accession>A0A8S1GS68</accession>
<sequence length="169" mass="19273">MEPDLKIENEDQEEVHSDDGDNEFTVERVISKRKNAQGKFEYLLKWENFSLEEATWEPEENIGCSDLIAIFEKDQLRKKINRIFPTEKENRAQSVVEARVDKEKLGPLCPPPGVEVKRITKVVVDGGDIFFGVLFSNNTTTLVTSDQLVLKHPELLVDFFDKASSSISD</sequence>
<dbReference type="SUPFAM" id="SSF54160">
    <property type="entry name" value="Chromo domain-like"/>
    <property type="match status" value="1"/>
</dbReference>
<gene>
    <name evidence="5" type="ORF">CAUJ_LOCUS1660</name>
</gene>
<organism evidence="5 6">
    <name type="scientific">Caenorhabditis auriculariae</name>
    <dbReference type="NCBI Taxonomy" id="2777116"/>
    <lineage>
        <taxon>Eukaryota</taxon>
        <taxon>Metazoa</taxon>
        <taxon>Ecdysozoa</taxon>
        <taxon>Nematoda</taxon>
        <taxon>Chromadorea</taxon>
        <taxon>Rhabditida</taxon>
        <taxon>Rhabditina</taxon>
        <taxon>Rhabditomorpha</taxon>
        <taxon>Rhabditoidea</taxon>
        <taxon>Rhabditidae</taxon>
        <taxon>Peloderinae</taxon>
        <taxon>Caenorhabditis</taxon>
    </lineage>
</organism>
<dbReference type="InterPro" id="IPR051219">
    <property type="entry name" value="Heterochromatin_chromo-domain"/>
</dbReference>
<evidence type="ECO:0000256" key="1">
    <source>
        <dbReference type="ARBA" id="ARBA00004123"/>
    </source>
</evidence>
<protein>
    <recommendedName>
        <fullName evidence="4">Chromo domain-containing protein</fullName>
    </recommendedName>
</protein>
<dbReference type="PANTHER" id="PTHR22812">
    <property type="entry name" value="CHROMOBOX PROTEIN"/>
    <property type="match status" value="1"/>
</dbReference>
<dbReference type="Pfam" id="PF00385">
    <property type="entry name" value="Chromo"/>
    <property type="match status" value="1"/>
</dbReference>
<dbReference type="InterPro" id="IPR017984">
    <property type="entry name" value="Chromo_dom_subgr"/>
</dbReference>
<dbReference type="GO" id="GO:0005634">
    <property type="term" value="C:nucleus"/>
    <property type="evidence" value="ECO:0007669"/>
    <property type="project" value="UniProtKB-SubCell"/>
</dbReference>
<dbReference type="Gene3D" id="2.40.50.40">
    <property type="match status" value="1"/>
</dbReference>
<feature type="domain" description="Chromo" evidence="4">
    <location>
        <begin position="24"/>
        <end position="83"/>
    </location>
</feature>
<dbReference type="PRINTS" id="PR00504">
    <property type="entry name" value="CHROMODOMAIN"/>
</dbReference>
<dbReference type="InterPro" id="IPR000953">
    <property type="entry name" value="Chromo/chromo_shadow_dom"/>
</dbReference>
<evidence type="ECO:0000313" key="5">
    <source>
        <dbReference type="EMBL" id="CAD6185741.1"/>
    </source>
</evidence>
<name>A0A8S1GS68_9PELO</name>
<dbReference type="Proteomes" id="UP000835052">
    <property type="component" value="Unassembled WGS sequence"/>
</dbReference>
<dbReference type="PROSITE" id="PS00598">
    <property type="entry name" value="CHROMO_1"/>
    <property type="match status" value="1"/>
</dbReference>
<reference evidence="5" key="1">
    <citation type="submission" date="2020-10" db="EMBL/GenBank/DDBJ databases">
        <authorList>
            <person name="Kikuchi T."/>
        </authorList>
    </citation>
    <scope>NUCLEOTIDE SEQUENCE</scope>
    <source>
        <strain evidence="5">NKZ352</strain>
    </source>
</reference>
<keyword evidence="2" id="KW-0539">Nucleus</keyword>
<dbReference type="OrthoDB" id="433924at2759"/>
<dbReference type="InterPro" id="IPR016197">
    <property type="entry name" value="Chromo-like_dom_sf"/>
</dbReference>
<dbReference type="EMBL" id="CAJGYM010000003">
    <property type="protein sequence ID" value="CAD6185741.1"/>
    <property type="molecule type" value="Genomic_DNA"/>
</dbReference>
<proteinExistence type="predicted"/>